<reference evidence="1" key="1">
    <citation type="journal article" date="2020" name="Stud. Mycol.">
        <title>101 Dothideomycetes genomes: a test case for predicting lifestyles and emergence of pathogens.</title>
        <authorList>
            <person name="Haridas S."/>
            <person name="Albert R."/>
            <person name="Binder M."/>
            <person name="Bloem J."/>
            <person name="Labutti K."/>
            <person name="Salamov A."/>
            <person name="Andreopoulos B."/>
            <person name="Baker S."/>
            <person name="Barry K."/>
            <person name="Bills G."/>
            <person name="Bluhm B."/>
            <person name="Cannon C."/>
            <person name="Castanera R."/>
            <person name="Culley D."/>
            <person name="Daum C."/>
            <person name="Ezra D."/>
            <person name="Gonzalez J."/>
            <person name="Henrissat B."/>
            <person name="Kuo A."/>
            <person name="Liang C."/>
            <person name="Lipzen A."/>
            <person name="Lutzoni F."/>
            <person name="Magnuson J."/>
            <person name="Mondo S."/>
            <person name="Nolan M."/>
            <person name="Ohm R."/>
            <person name="Pangilinan J."/>
            <person name="Park H.-J."/>
            <person name="Ramirez L."/>
            <person name="Alfaro M."/>
            <person name="Sun H."/>
            <person name="Tritt A."/>
            <person name="Yoshinaga Y."/>
            <person name="Zwiers L.-H."/>
            <person name="Turgeon B."/>
            <person name="Goodwin S."/>
            <person name="Spatafora J."/>
            <person name="Crous P."/>
            <person name="Grigoriev I."/>
        </authorList>
    </citation>
    <scope>NUCLEOTIDE SEQUENCE</scope>
    <source>
        <strain evidence="1">CBS 260.36</strain>
    </source>
</reference>
<keyword evidence="2" id="KW-1185">Reference proteome</keyword>
<dbReference type="OrthoDB" id="432412at2759"/>
<accession>A0A9P4MN76</accession>
<dbReference type="Proteomes" id="UP000799439">
    <property type="component" value="Unassembled WGS sequence"/>
</dbReference>
<organism evidence="1 2">
    <name type="scientific">Myriangium duriaei CBS 260.36</name>
    <dbReference type="NCBI Taxonomy" id="1168546"/>
    <lineage>
        <taxon>Eukaryota</taxon>
        <taxon>Fungi</taxon>
        <taxon>Dikarya</taxon>
        <taxon>Ascomycota</taxon>
        <taxon>Pezizomycotina</taxon>
        <taxon>Dothideomycetes</taxon>
        <taxon>Dothideomycetidae</taxon>
        <taxon>Myriangiales</taxon>
        <taxon>Myriangiaceae</taxon>
        <taxon>Myriangium</taxon>
    </lineage>
</organism>
<sequence length="83" mass="9855">MYVEGLEQGVRDWVDTVHNLRYKDYQLTVKPAPIQRESNEQIPETESGVLRELDTVKAFSLAMKDRHIFSWWRRGMGFEKDLL</sequence>
<gene>
    <name evidence="1" type="ORF">K461DRAFT_293711</name>
</gene>
<protein>
    <submittedName>
        <fullName evidence="1">Uncharacterized protein</fullName>
    </submittedName>
</protein>
<comment type="caution">
    <text evidence="1">The sequence shown here is derived from an EMBL/GenBank/DDBJ whole genome shotgun (WGS) entry which is preliminary data.</text>
</comment>
<evidence type="ECO:0000313" key="1">
    <source>
        <dbReference type="EMBL" id="KAF2153446.1"/>
    </source>
</evidence>
<dbReference type="EMBL" id="ML996085">
    <property type="protein sequence ID" value="KAF2153446.1"/>
    <property type="molecule type" value="Genomic_DNA"/>
</dbReference>
<dbReference type="AlphaFoldDB" id="A0A9P4MN76"/>
<proteinExistence type="predicted"/>
<evidence type="ECO:0000313" key="2">
    <source>
        <dbReference type="Proteomes" id="UP000799439"/>
    </source>
</evidence>
<name>A0A9P4MN76_9PEZI</name>